<organism evidence="1 2">
    <name type="scientific">[Clostridium] fimetarium</name>
    <dbReference type="NCBI Taxonomy" id="99656"/>
    <lineage>
        <taxon>Bacteria</taxon>
        <taxon>Bacillati</taxon>
        <taxon>Bacillota</taxon>
        <taxon>Clostridia</taxon>
        <taxon>Lachnospirales</taxon>
        <taxon>Lachnospiraceae</taxon>
    </lineage>
</organism>
<dbReference type="InterPro" id="IPR035895">
    <property type="entry name" value="HPr-like_sf"/>
</dbReference>
<name>A0A1I0QN92_9FIRM</name>
<evidence type="ECO:0000313" key="2">
    <source>
        <dbReference type="Proteomes" id="UP000199701"/>
    </source>
</evidence>
<dbReference type="SUPFAM" id="SSF55594">
    <property type="entry name" value="HPr-like"/>
    <property type="match status" value="1"/>
</dbReference>
<proteinExistence type="predicted"/>
<dbReference type="STRING" id="99656.SAMN05421659_108163"/>
<accession>A0A1I0QN92</accession>
<dbReference type="AlphaFoldDB" id="A0A1I0QN92"/>
<protein>
    <recommendedName>
        <fullName evidence="3">PTS HPr component phosphorylation site</fullName>
    </recommendedName>
</protein>
<dbReference type="Proteomes" id="UP000199701">
    <property type="component" value="Unassembled WGS sequence"/>
</dbReference>
<evidence type="ECO:0008006" key="3">
    <source>
        <dbReference type="Google" id="ProtNLM"/>
    </source>
</evidence>
<evidence type="ECO:0000313" key="1">
    <source>
        <dbReference type="EMBL" id="SEW28591.1"/>
    </source>
</evidence>
<keyword evidence="2" id="KW-1185">Reference proteome</keyword>
<dbReference type="OrthoDB" id="1911397at2"/>
<dbReference type="EMBL" id="FOJI01000008">
    <property type="protein sequence ID" value="SEW28591.1"/>
    <property type="molecule type" value="Genomic_DNA"/>
</dbReference>
<sequence length="77" mass="8903">MKSVYVKFKNNEEISKFVNVICDSDCDFDLVKGRKTVDAKSYLGILCFDLSVPVRLDIYNENDKILEDISSYIVEQE</sequence>
<reference evidence="1 2" key="1">
    <citation type="submission" date="2016-10" db="EMBL/GenBank/DDBJ databases">
        <authorList>
            <person name="de Groot N.N."/>
        </authorList>
    </citation>
    <scope>NUCLEOTIDE SEQUENCE [LARGE SCALE GENOMIC DNA]</scope>
    <source>
        <strain evidence="1 2">DSM 9179</strain>
    </source>
</reference>
<dbReference type="RefSeq" id="WP_092454196.1">
    <property type="nucleotide sequence ID" value="NZ_FOJI01000008.1"/>
</dbReference>
<gene>
    <name evidence="1" type="ORF">SAMN05421659_108163</name>
</gene>